<keyword evidence="4" id="KW-1185">Reference proteome</keyword>
<sequence>MGKSLSRALVGAAVYVYGFLTVISYGLIALAKGTYFKRPTGIEKRDLQLARARLWDLSKDFEGLSHHVLTLQSGFKFHFVSNDIPNAPETLKSDKPLVIFIHGFPDSWAIWRHIIRNPGLQKAVSLVAIDLPGYGGTESLEKYNATNVLEKLTDLIVTLRTQYGVDSGNESNKKRTIIVAHDWGCVLSMRLAAEAPSLAHRFILSNGPSVKLVESNIRRLLFSANKMLGNAWRSPLHARVPLMQALRNLIPLARQLVLSGYIFAMQLPTPIVCYFLSGGHHATSPRSTRTNIPPLDIANTMASTMGPSAAESDTKTPSGDTYPASLGERAFAHVMHMAGYYRDRAATARWAKSAETVASLHSIASGKRLASTGGGLFDEGPPGTLKASTTIFWGKDDIALDQRICLDGMGDYLVHGSHIILLPRTGHWTPIERESGAALIKAVEWAAQGENGDIGTVITESYPGVQVTFSR</sequence>
<dbReference type="OrthoDB" id="6431331at2759"/>
<dbReference type="InterPro" id="IPR029058">
    <property type="entry name" value="AB_hydrolase_fold"/>
</dbReference>
<dbReference type="Pfam" id="PF12697">
    <property type="entry name" value="Abhydrolase_6"/>
    <property type="match status" value="1"/>
</dbReference>
<feature type="domain" description="AB hydrolase-1" evidence="2">
    <location>
        <begin position="98"/>
        <end position="431"/>
    </location>
</feature>
<dbReference type="PANTHER" id="PTHR43798:SF33">
    <property type="entry name" value="HYDROLASE, PUTATIVE (AFU_ORTHOLOGUE AFUA_2G14860)-RELATED"/>
    <property type="match status" value="1"/>
</dbReference>
<keyword evidence="1" id="KW-1133">Transmembrane helix</keyword>
<dbReference type="AlphaFoldDB" id="A0A9W9XA66"/>
<dbReference type="GO" id="GO:0072330">
    <property type="term" value="P:monocarboxylic acid biosynthetic process"/>
    <property type="evidence" value="ECO:0007669"/>
    <property type="project" value="UniProtKB-ARBA"/>
</dbReference>
<dbReference type="InterPro" id="IPR000073">
    <property type="entry name" value="AB_hydrolase_1"/>
</dbReference>
<dbReference type="InterPro" id="IPR050266">
    <property type="entry name" value="AB_hydrolase_sf"/>
</dbReference>
<evidence type="ECO:0000256" key="1">
    <source>
        <dbReference type="SAM" id="Phobius"/>
    </source>
</evidence>
<evidence type="ECO:0000313" key="4">
    <source>
        <dbReference type="Proteomes" id="UP001147760"/>
    </source>
</evidence>
<evidence type="ECO:0000313" key="3">
    <source>
        <dbReference type="EMBL" id="KAJ5487268.1"/>
    </source>
</evidence>
<dbReference type="SUPFAM" id="SSF53474">
    <property type="entry name" value="alpha/beta-Hydrolases"/>
    <property type="match status" value="1"/>
</dbReference>
<dbReference type="GO" id="GO:0016020">
    <property type="term" value="C:membrane"/>
    <property type="evidence" value="ECO:0007669"/>
    <property type="project" value="TreeGrafter"/>
</dbReference>
<accession>A0A9W9XA66</accession>
<comment type="caution">
    <text evidence="3">The sequence shown here is derived from an EMBL/GenBank/DDBJ whole genome shotgun (WGS) entry which is preliminary data.</text>
</comment>
<reference evidence="3" key="1">
    <citation type="submission" date="2022-12" db="EMBL/GenBank/DDBJ databases">
        <authorList>
            <person name="Petersen C."/>
        </authorList>
    </citation>
    <scope>NUCLEOTIDE SEQUENCE</scope>
    <source>
        <strain evidence="3">IBT 17660</strain>
    </source>
</reference>
<dbReference type="GO" id="GO:0017000">
    <property type="term" value="P:antibiotic biosynthetic process"/>
    <property type="evidence" value="ECO:0007669"/>
    <property type="project" value="UniProtKB-ARBA"/>
</dbReference>
<name>A0A9W9XA66_9EURO</name>
<evidence type="ECO:0000259" key="2">
    <source>
        <dbReference type="Pfam" id="PF12697"/>
    </source>
</evidence>
<reference evidence="3" key="2">
    <citation type="journal article" date="2023" name="IMA Fungus">
        <title>Comparative genomic study of the Penicillium genus elucidates a diverse pangenome and 15 lateral gene transfer events.</title>
        <authorList>
            <person name="Petersen C."/>
            <person name="Sorensen T."/>
            <person name="Nielsen M.R."/>
            <person name="Sondergaard T.E."/>
            <person name="Sorensen J.L."/>
            <person name="Fitzpatrick D.A."/>
            <person name="Frisvad J.C."/>
            <person name="Nielsen K.L."/>
        </authorList>
    </citation>
    <scope>NUCLEOTIDE SEQUENCE</scope>
    <source>
        <strain evidence="3">IBT 17660</strain>
    </source>
</reference>
<dbReference type="EMBL" id="JAPWDO010000001">
    <property type="protein sequence ID" value="KAJ5487268.1"/>
    <property type="molecule type" value="Genomic_DNA"/>
</dbReference>
<gene>
    <name evidence="3" type="ORF">N7530_001568</name>
</gene>
<dbReference type="PANTHER" id="PTHR43798">
    <property type="entry name" value="MONOACYLGLYCEROL LIPASE"/>
    <property type="match status" value="1"/>
</dbReference>
<organism evidence="3 4">
    <name type="scientific">Penicillium desertorum</name>
    <dbReference type="NCBI Taxonomy" id="1303715"/>
    <lineage>
        <taxon>Eukaryota</taxon>
        <taxon>Fungi</taxon>
        <taxon>Dikarya</taxon>
        <taxon>Ascomycota</taxon>
        <taxon>Pezizomycotina</taxon>
        <taxon>Eurotiomycetes</taxon>
        <taxon>Eurotiomycetidae</taxon>
        <taxon>Eurotiales</taxon>
        <taxon>Aspergillaceae</taxon>
        <taxon>Penicillium</taxon>
    </lineage>
</organism>
<keyword evidence="1" id="KW-0472">Membrane</keyword>
<dbReference type="Proteomes" id="UP001147760">
    <property type="component" value="Unassembled WGS sequence"/>
</dbReference>
<proteinExistence type="predicted"/>
<protein>
    <recommendedName>
        <fullName evidence="2">AB hydrolase-1 domain-containing protein</fullName>
    </recommendedName>
</protein>
<feature type="transmembrane region" description="Helical" evidence="1">
    <location>
        <begin position="12"/>
        <end position="31"/>
    </location>
</feature>
<dbReference type="Gene3D" id="3.40.50.1820">
    <property type="entry name" value="alpha/beta hydrolase"/>
    <property type="match status" value="1"/>
</dbReference>
<keyword evidence="1" id="KW-0812">Transmembrane</keyword>